<name>A0A7X0Y2T3_9LIST</name>
<keyword evidence="1" id="KW-1133">Transmembrane helix</keyword>
<comment type="caution">
    <text evidence="3">The sequence shown here is derived from an EMBL/GenBank/DDBJ whole genome shotgun (WGS) entry which is preliminary data.</text>
</comment>
<dbReference type="RefSeq" id="WP_185409714.1">
    <property type="nucleotide sequence ID" value="NZ_JAARRE010000005.1"/>
</dbReference>
<evidence type="ECO:0000259" key="2">
    <source>
        <dbReference type="Pfam" id="PF04892"/>
    </source>
</evidence>
<dbReference type="InterPro" id="IPR006976">
    <property type="entry name" value="VanZ-like"/>
</dbReference>
<evidence type="ECO:0000313" key="4">
    <source>
        <dbReference type="Proteomes" id="UP000535908"/>
    </source>
</evidence>
<accession>A0A7X0Y2T3</accession>
<evidence type="ECO:0000313" key="3">
    <source>
        <dbReference type="EMBL" id="MBC1935833.1"/>
    </source>
</evidence>
<feature type="transmembrane region" description="Helical" evidence="1">
    <location>
        <begin position="125"/>
        <end position="146"/>
    </location>
</feature>
<proteinExistence type="predicted"/>
<dbReference type="PANTHER" id="PTHR36834">
    <property type="entry name" value="MEMBRANE PROTEIN-RELATED"/>
    <property type="match status" value="1"/>
</dbReference>
<dbReference type="EMBL" id="JAARWN010000003">
    <property type="protein sequence ID" value="MBC1935833.1"/>
    <property type="molecule type" value="Genomic_DNA"/>
</dbReference>
<feature type="transmembrane region" description="Helical" evidence="1">
    <location>
        <begin position="7"/>
        <end position="25"/>
    </location>
</feature>
<dbReference type="AlphaFoldDB" id="A0A7X0Y2T3"/>
<keyword evidence="1" id="KW-0812">Transmembrane</keyword>
<organism evidence="3 4">
    <name type="scientific">Listeria grandensis</name>
    <dbReference type="NCBI Taxonomy" id="1494963"/>
    <lineage>
        <taxon>Bacteria</taxon>
        <taxon>Bacillati</taxon>
        <taxon>Bacillota</taxon>
        <taxon>Bacilli</taxon>
        <taxon>Bacillales</taxon>
        <taxon>Listeriaceae</taxon>
        <taxon>Listeria</taxon>
    </lineage>
</organism>
<reference evidence="3 4" key="1">
    <citation type="submission" date="2020-03" db="EMBL/GenBank/DDBJ databases">
        <title>Soil Listeria distribution.</title>
        <authorList>
            <person name="Liao J."/>
            <person name="Wiedmann M."/>
        </authorList>
    </citation>
    <scope>NUCLEOTIDE SEQUENCE [LARGE SCALE GENOMIC DNA]</scope>
    <source>
        <strain evidence="3 4">FSL L7-0741</strain>
    </source>
</reference>
<dbReference type="PANTHER" id="PTHR36834:SF1">
    <property type="entry name" value="INTEGRAL MEMBRANE PROTEIN"/>
    <property type="match status" value="1"/>
</dbReference>
<dbReference type="Proteomes" id="UP000535908">
    <property type="component" value="Unassembled WGS sequence"/>
</dbReference>
<gene>
    <name evidence="3" type="ORF">HCA69_05600</name>
</gene>
<feature type="transmembrane region" description="Helical" evidence="1">
    <location>
        <begin position="37"/>
        <end position="56"/>
    </location>
</feature>
<dbReference type="InterPro" id="IPR053150">
    <property type="entry name" value="Teicoplanin_resist-assoc"/>
</dbReference>
<protein>
    <submittedName>
        <fullName evidence="3">VanZ family protein</fullName>
    </submittedName>
</protein>
<evidence type="ECO:0000256" key="1">
    <source>
        <dbReference type="SAM" id="Phobius"/>
    </source>
</evidence>
<dbReference type="Pfam" id="PF04892">
    <property type="entry name" value="VanZ"/>
    <property type="match status" value="1"/>
</dbReference>
<feature type="transmembrane region" description="Helical" evidence="1">
    <location>
        <begin position="158"/>
        <end position="175"/>
    </location>
</feature>
<keyword evidence="1" id="KW-0472">Membrane</keyword>
<feature type="transmembrane region" description="Helical" evidence="1">
    <location>
        <begin position="91"/>
        <end position="113"/>
    </location>
</feature>
<sequence>MTIKAELLLVIAPLIYIPFLISWIRNKAPIEKIVFKSFMFVYLAGVVGFTLFPIELEPELRETMFTNMRWINVVPFATISEIYVYRNLDNYSTIFQVIANIIMFIPLGCLYPLCSKYRVTWKRMLMTALIFTFSIEMAQLVQNLLYQAIPHSIDVDDLILNTAGGMMGFAIFYVCKPLFRRWHVYDYDKYKFPY</sequence>
<feature type="domain" description="VanZ-like" evidence="2">
    <location>
        <begin position="40"/>
        <end position="175"/>
    </location>
</feature>